<dbReference type="AlphaFoldDB" id="A0A4U9HUJ1"/>
<reference evidence="2 3" key="1">
    <citation type="submission" date="2019-05" db="EMBL/GenBank/DDBJ databases">
        <authorList>
            <consortium name="Pathogen Informatics"/>
        </authorList>
    </citation>
    <scope>NUCLEOTIDE SEQUENCE [LARGE SCALE GENOMIC DNA]</scope>
    <source>
        <strain evidence="2 3">NCTC13032</strain>
    </source>
</reference>
<proteinExistence type="predicted"/>
<evidence type="ECO:0000256" key="1">
    <source>
        <dbReference type="SAM" id="SignalP"/>
    </source>
</evidence>
<keyword evidence="1" id="KW-0732">Signal</keyword>
<evidence type="ECO:0008006" key="4">
    <source>
        <dbReference type="Google" id="ProtNLM"/>
    </source>
</evidence>
<organism evidence="2 3">
    <name type="scientific">Leclercia adecarboxylata</name>
    <dbReference type="NCBI Taxonomy" id="83655"/>
    <lineage>
        <taxon>Bacteria</taxon>
        <taxon>Pseudomonadati</taxon>
        <taxon>Pseudomonadota</taxon>
        <taxon>Gammaproteobacteria</taxon>
        <taxon>Enterobacterales</taxon>
        <taxon>Enterobacteriaceae</taxon>
        <taxon>Leclercia</taxon>
    </lineage>
</organism>
<protein>
    <recommendedName>
        <fullName evidence="4">Secreted protein</fullName>
    </recommendedName>
</protein>
<evidence type="ECO:0000313" key="3">
    <source>
        <dbReference type="Proteomes" id="UP000310719"/>
    </source>
</evidence>
<evidence type="ECO:0000313" key="2">
    <source>
        <dbReference type="EMBL" id="VTP67406.1"/>
    </source>
</evidence>
<dbReference type="EMBL" id="LR590464">
    <property type="protein sequence ID" value="VTP67406.1"/>
    <property type="molecule type" value="Genomic_DNA"/>
</dbReference>
<gene>
    <name evidence="2" type="ORF">NCTC13032_03031</name>
</gene>
<name>A0A4U9HUJ1_9ENTR</name>
<feature type="chain" id="PRO_5020965868" description="Secreted protein" evidence="1">
    <location>
        <begin position="23"/>
        <end position="187"/>
    </location>
</feature>
<dbReference type="Proteomes" id="UP000310719">
    <property type="component" value="Chromosome"/>
</dbReference>
<sequence>MAAATAALRGSSLAAGSSSCCAALRAFARANGGFDRGFTRIDRCRFYLNFVLLRGFTGFGAGNSSFDRRFTRIDRCRLYLNLVRLRRFTALARAIAASTAALRGSTGAGSASTSVRLRRFTGFRTGNGGFNGRFTRIDRCRLYLDLVPAARFYGLSHGQWRLQQPLYADQRRSALPQSRSAAMPYGL</sequence>
<accession>A0A4U9HUJ1</accession>
<feature type="signal peptide" evidence="1">
    <location>
        <begin position="1"/>
        <end position="22"/>
    </location>
</feature>